<evidence type="ECO:0000256" key="5">
    <source>
        <dbReference type="ARBA" id="ARBA00022989"/>
    </source>
</evidence>
<dbReference type="PRINTS" id="PR01036">
    <property type="entry name" value="TCRTETB"/>
</dbReference>
<dbReference type="EMBL" id="BDGB01000005">
    <property type="protein sequence ID" value="GAW71002.1"/>
    <property type="molecule type" value="Genomic_DNA"/>
</dbReference>
<evidence type="ECO:0000313" key="12">
    <source>
        <dbReference type="Proteomes" id="UP000294668"/>
    </source>
</evidence>
<feature type="transmembrane region" description="Helical" evidence="7">
    <location>
        <begin position="7"/>
        <end position="29"/>
    </location>
</feature>
<keyword evidence="6 7" id="KW-0472">Membrane</keyword>
<evidence type="ECO:0000256" key="7">
    <source>
        <dbReference type="SAM" id="Phobius"/>
    </source>
</evidence>
<name>A0A224VEJ8_9LACO</name>
<organism evidence="9 11">
    <name type="scientific">Lentilactobacillus parakefiri</name>
    <dbReference type="NCBI Taxonomy" id="152332"/>
    <lineage>
        <taxon>Bacteria</taxon>
        <taxon>Bacillati</taxon>
        <taxon>Bacillota</taxon>
        <taxon>Bacilli</taxon>
        <taxon>Lactobacillales</taxon>
        <taxon>Lactobacillaceae</taxon>
        <taxon>Lentilactobacillus</taxon>
    </lineage>
</organism>
<keyword evidence="5 7" id="KW-1133">Transmembrane helix</keyword>
<comment type="subcellular location">
    <subcellularLocation>
        <location evidence="1">Cell membrane</location>
        <topology evidence="1">Multi-pass membrane protein</topology>
    </subcellularLocation>
</comment>
<evidence type="ECO:0000256" key="1">
    <source>
        <dbReference type="ARBA" id="ARBA00004651"/>
    </source>
</evidence>
<protein>
    <submittedName>
        <fullName evidence="9">Major facilitator superfamily transporter</fullName>
    </submittedName>
</protein>
<evidence type="ECO:0000256" key="2">
    <source>
        <dbReference type="ARBA" id="ARBA00022448"/>
    </source>
</evidence>
<dbReference type="Gene3D" id="1.20.1250.20">
    <property type="entry name" value="MFS general substrate transporter like domains"/>
    <property type="match status" value="1"/>
</dbReference>
<feature type="transmembrane region" description="Helical" evidence="7">
    <location>
        <begin position="74"/>
        <end position="100"/>
    </location>
</feature>
<feature type="transmembrane region" description="Helical" evidence="7">
    <location>
        <begin position="194"/>
        <end position="214"/>
    </location>
</feature>
<feature type="transmembrane region" description="Helical" evidence="7">
    <location>
        <begin position="44"/>
        <end position="62"/>
    </location>
</feature>
<evidence type="ECO:0000256" key="3">
    <source>
        <dbReference type="ARBA" id="ARBA00022475"/>
    </source>
</evidence>
<reference evidence="10" key="3">
    <citation type="submission" date="2019-02" db="EMBL/GenBank/DDBJ databases">
        <authorList>
            <person name="Buron G."/>
            <person name="Chaylann A."/>
            <person name="Dolejs I."/>
            <person name="Forster J."/>
            <person name="Miks M.H."/>
        </authorList>
    </citation>
    <scope>NUCLEOTIDE SEQUENCE</scope>
    <source>
        <strain evidence="10">DSM 10551</strain>
    </source>
</reference>
<dbReference type="Proteomes" id="UP000214739">
    <property type="component" value="Unassembled WGS sequence"/>
</dbReference>
<feature type="transmembrane region" description="Helical" evidence="7">
    <location>
        <begin position="133"/>
        <end position="154"/>
    </location>
</feature>
<feature type="domain" description="Major facilitator superfamily (MFS) profile" evidence="8">
    <location>
        <begin position="8"/>
        <end position="446"/>
    </location>
</feature>
<evidence type="ECO:0000313" key="10">
    <source>
        <dbReference type="EMBL" id="TDG89489.1"/>
    </source>
</evidence>
<evidence type="ECO:0000256" key="6">
    <source>
        <dbReference type="ARBA" id="ARBA00023136"/>
    </source>
</evidence>
<dbReference type="GO" id="GO:0022857">
    <property type="term" value="F:transmembrane transporter activity"/>
    <property type="evidence" value="ECO:0007669"/>
    <property type="project" value="InterPro"/>
</dbReference>
<dbReference type="Gene3D" id="1.20.1720.10">
    <property type="entry name" value="Multidrug resistance protein D"/>
    <property type="match status" value="1"/>
</dbReference>
<dbReference type="Pfam" id="PF07690">
    <property type="entry name" value="MFS_1"/>
    <property type="match status" value="1"/>
</dbReference>
<reference evidence="10 12" key="2">
    <citation type="journal article" date="2019" name="Appl. Microbiol. Biotechnol.">
        <title>Uncovering carbohydrate metabolism through a genotype-phenotype association study of 56 lactic acid bacteria genomes.</title>
        <authorList>
            <person name="Buron-Moles G."/>
            <person name="Chailyan A."/>
            <person name="Dolejs I."/>
            <person name="Forster J."/>
            <person name="Miks M.H."/>
        </authorList>
    </citation>
    <scope>NUCLEOTIDE SEQUENCE [LARGE SCALE GENOMIC DNA]</scope>
    <source>
        <strain evidence="10 12">DSM 10551</strain>
    </source>
</reference>
<evidence type="ECO:0000313" key="11">
    <source>
        <dbReference type="Proteomes" id="UP000214739"/>
    </source>
</evidence>
<comment type="caution">
    <text evidence="9">The sequence shown here is derived from an EMBL/GenBank/DDBJ whole genome shotgun (WGS) entry which is preliminary data.</text>
</comment>
<dbReference type="CDD" id="cd17321">
    <property type="entry name" value="MFS_MMR_MDR_like"/>
    <property type="match status" value="1"/>
</dbReference>
<feature type="transmembrane region" description="Helical" evidence="7">
    <location>
        <begin position="390"/>
        <end position="411"/>
    </location>
</feature>
<dbReference type="OrthoDB" id="2321349at2"/>
<sequence length="565" mass="61351">MDKRKKLIVFSMAVGMFLCMLDTTVMNIALPKVQTGLHVSLEDLSWALNIYTIVFAVFTIPFGRIADIVGRNRVYVVGLILFACGSFFSGAATTAPFLIVGRGIQSLGAAIVFPASMTIGIATNSFQDRTKVLATLGVTQGIAAALGPTIGGVVTQYLGWRYIFFINIPLVIFVIISCGILLPMKAEKVTNPRIDVWGMLLSMGMLLSLTLVLVKGNDWGWESRPVVELIGMVLIAFVLFILVERRTAAPMIPLGLFKDRQFVGASLAVILTGVFLVAIMVIMPTFFTRVLNKSELVAAFMITPTSAMIFVFSPIGGLLIGKIGPRLMVSLGFLAMIGGYMTLAVINPSHYNELVISLLLIGAGYGVIAGPVVVLGASKFTGELLSASQSVLGLFRQIGTLLAVAIFVSALTTNLKAAQNQSVIQANTRIEAASIPHTEKVTFKRQANNAIHHDGVTSKQSAGTTGAAVSAVIHRQYEATLKMMPHYQFLDHEQKVKLYHAVASKVTTKIQNQMMTVRFIQRQVVGQTRKNMKVAFMKPYRQAIPFIIVAGFSSLLFDRKKDYCG</sequence>
<evidence type="ECO:0000259" key="8">
    <source>
        <dbReference type="PROSITE" id="PS50850"/>
    </source>
</evidence>
<keyword evidence="12" id="KW-1185">Reference proteome</keyword>
<feature type="transmembrane region" description="Helical" evidence="7">
    <location>
        <begin position="327"/>
        <end position="348"/>
    </location>
</feature>
<feature type="transmembrane region" description="Helical" evidence="7">
    <location>
        <begin position="263"/>
        <end position="287"/>
    </location>
</feature>
<feature type="transmembrane region" description="Helical" evidence="7">
    <location>
        <begin position="160"/>
        <end position="182"/>
    </location>
</feature>
<keyword evidence="4 7" id="KW-0812">Transmembrane</keyword>
<proteinExistence type="predicted"/>
<keyword evidence="3" id="KW-1003">Cell membrane</keyword>
<evidence type="ECO:0000313" key="9">
    <source>
        <dbReference type="EMBL" id="GAW71002.1"/>
    </source>
</evidence>
<feature type="transmembrane region" description="Helical" evidence="7">
    <location>
        <begin position="299"/>
        <end position="320"/>
    </location>
</feature>
<dbReference type="RefSeq" id="WP_057961943.1">
    <property type="nucleotide sequence ID" value="NZ_BAAAXO010000066.1"/>
</dbReference>
<gene>
    <name evidence="10" type="ORF">C5L28_002003</name>
    <name evidence="9" type="ORF">LPKJCM_00073</name>
</gene>
<dbReference type="AlphaFoldDB" id="A0A224VEJ8"/>
<keyword evidence="2" id="KW-0813">Transport</keyword>
<feature type="transmembrane region" description="Helical" evidence="7">
    <location>
        <begin position="106"/>
        <end position="126"/>
    </location>
</feature>
<dbReference type="PANTHER" id="PTHR42718:SF46">
    <property type="entry name" value="BLR6921 PROTEIN"/>
    <property type="match status" value="1"/>
</dbReference>
<dbReference type="InterPro" id="IPR020846">
    <property type="entry name" value="MFS_dom"/>
</dbReference>
<dbReference type="InterPro" id="IPR036259">
    <property type="entry name" value="MFS_trans_sf"/>
</dbReference>
<dbReference type="InterPro" id="IPR011701">
    <property type="entry name" value="MFS"/>
</dbReference>
<dbReference type="PANTHER" id="PTHR42718">
    <property type="entry name" value="MAJOR FACILITATOR SUPERFAMILY MULTIDRUG TRANSPORTER MFSC"/>
    <property type="match status" value="1"/>
</dbReference>
<reference evidence="9 11" key="1">
    <citation type="journal article" date="2017" name="Biosci Microbiota Food Health">
        <title>Genomic characterization reconfirms the taxonomic status of Lactobacillus parakefiri.</title>
        <authorList>
            <person name="Tanizawa Y."/>
            <person name="Kobayashi H."/>
            <person name="Kaminuma E."/>
            <person name="Sakamoto M."/>
            <person name="Ohkuma M."/>
            <person name="Nakamura Y."/>
            <person name="Arita M."/>
            <person name="Tohno M."/>
        </authorList>
    </citation>
    <scope>NUCLEOTIDE SEQUENCE [LARGE SCALE GENOMIC DNA]</scope>
    <source>
        <strain evidence="9 11">JCM 8573</strain>
    </source>
</reference>
<dbReference type="Proteomes" id="UP000294668">
    <property type="component" value="Unassembled WGS sequence"/>
</dbReference>
<accession>A0A224VEJ8</accession>
<evidence type="ECO:0000256" key="4">
    <source>
        <dbReference type="ARBA" id="ARBA00022692"/>
    </source>
</evidence>
<dbReference type="PROSITE" id="PS50850">
    <property type="entry name" value="MFS"/>
    <property type="match status" value="1"/>
</dbReference>
<feature type="transmembrane region" description="Helical" evidence="7">
    <location>
        <begin position="354"/>
        <end position="378"/>
    </location>
</feature>
<dbReference type="SUPFAM" id="SSF103473">
    <property type="entry name" value="MFS general substrate transporter"/>
    <property type="match status" value="1"/>
</dbReference>
<dbReference type="EMBL" id="PUFL01000078">
    <property type="protein sequence ID" value="TDG89489.1"/>
    <property type="molecule type" value="Genomic_DNA"/>
</dbReference>
<dbReference type="GO" id="GO:0005886">
    <property type="term" value="C:plasma membrane"/>
    <property type="evidence" value="ECO:0007669"/>
    <property type="project" value="UniProtKB-SubCell"/>
</dbReference>
<feature type="transmembrane region" description="Helical" evidence="7">
    <location>
        <begin position="226"/>
        <end position="243"/>
    </location>
</feature>